<keyword evidence="3" id="KW-0540">Nuclease</keyword>
<dbReference type="Gene3D" id="3.60.10.10">
    <property type="entry name" value="Endonuclease/exonuclease/phosphatase"/>
    <property type="match status" value="1"/>
</dbReference>
<keyword evidence="4" id="KW-1185">Reference proteome</keyword>
<dbReference type="SUPFAM" id="SSF56219">
    <property type="entry name" value="DNase I-like"/>
    <property type="match status" value="1"/>
</dbReference>
<organism evidence="3 4">
    <name type="scientific">Chimaeribacter coloradensis</name>
    <dbReference type="NCBI Taxonomy" id="2060068"/>
    <lineage>
        <taxon>Bacteria</taxon>
        <taxon>Pseudomonadati</taxon>
        <taxon>Pseudomonadota</taxon>
        <taxon>Gammaproteobacteria</taxon>
        <taxon>Enterobacterales</taxon>
        <taxon>Yersiniaceae</taxon>
        <taxon>Chimaeribacter</taxon>
    </lineage>
</organism>
<evidence type="ECO:0000313" key="3">
    <source>
        <dbReference type="EMBL" id="PLR40187.1"/>
    </source>
</evidence>
<sequence>MEKIRMLFSVLTAIMTVLTLLPFCRCQAWWVRVWDFPRLQMAAIAIVLLVAELFLLPGGGWPLPGGLLTTGDLTVLLSLACALYQAHWIIPYTRLWPVQVKRSRLHNRPALKILTANVLMTNRDADALLALVEKYQPDVLVALETDAWWQAQLDVLESDRHGTPYAWQLKCPQDNLYGMHVYSRLPLKDAMIQYLVAEGIPSMHFRVALASGDEVVMHCLHPMPPSPTEDDESTNRDGELVAVGHCAARARYPTIVTGDLNDVAWSRTTRLFMKVSGLLDPRRGRGMFNTFHAGIPFLRWPLDHVFHSRDFTLVRMQRLPHIGSDHFPILAELALNPRVGRLQQPLELAAGDRLEAREKMASAGIVSRRVHSAEN</sequence>
<proteinExistence type="predicted"/>
<dbReference type="GO" id="GO:0004519">
    <property type="term" value="F:endonuclease activity"/>
    <property type="evidence" value="ECO:0007669"/>
    <property type="project" value="UniProtKB-KW"/>
</dbReference>
<keyword evidence="1" id="KW-0472">Membrane</keyword>
<dbReference type="OrthoDB" id="9796594at2"/>
<keyword evidence="3" id="KW-0378">Hydrolase</keyword>
<evidence type="ECO:0000313" key="4">
    <source>
        <dbReference type="Proteomes" id="UP000234503"/>
    </source>
</evidence>
<evidence type="ECO:0000259" key="2">
    <source>
        <dbReference type="Pfam" id="PF03372"/>
    </source>
</evidence>
<dbReference type="Pfam" id="PF03372">
    <property type="entry name" value="Exo_endo_phos"/>
    <property type="match status" value="1"/>
</dbReference>
<reference evidence="3 4" key="1">
    <citation type="submission" date="2017-12" db="EMBL/GenBank/DDBJ databases">
        <title>Characterization of six clinical isolates of Enterochimera gen. nov., a novel genus of the Yersiniaciae family and the three species Enterochimera arupensis sp. nov., Enterochimera coloradensis sp. nov, and Enterochimera californica sp. nov.</title>
        <authorList>
            <person name="Rossi A."/>
            <person name="Fisher M."/>
        </authorList>
    </citation>
    <scope>NUCLEOTIDE SEQUENCE [LARGE SCALE GENOMIC DNA]</scope>
    <source>
        <strain evidence="4">2016-Iso4</strain>
    </source>
</reference>
<keyword evidence="1" id="KW-1133">Transmembrane helix</keyword>
<dbReference type="InterPro" id="IPR005135">
    <property type="entry name" value="Endo/exonuclease/phosphatase"/>
</dbReference>
<feature type="transmembrane region" description="Helical" evidence="1">
    <location>
        <begin position="73"/>
        <end position="90"/>
    </location>
</feature>
<dbReference type="Proteomes" id="UP000234503">
    <property type="component" value="Unassembled WGS sequence"/>
</dbReference>
<dbReference type="EMBL" id="PJZH01000001">
    <property type="protein sequence ID" value="PLR40187.1"/>
    <property type="molecule type" value="Genomic_DNA"/>
</dbReference>
<dbReference type="InterPro" id="IPR036691">
    <property type="entry name" value="Endo/exonu/phosph_ase_sf"/>
</dbReference>
<keyword evidence="1" id="KW-0812">Transmembrane</keyword>
<protein>
    <submittedName>
        <fullName evidence="3">Endonuclease</fullName>
    </submittedName>
</protein>
<dbReference type="AlphaFoldDB" id="A0A2N5ECG2"/>
<feature type="domain" description="Endonuclease/exonuclease/phosphatase" evidence="2">
    <location>
        <begin position="114"/>
        <end position="326"/>
    </location>
</feature>
<gene>
    <name evidence="3" type="ORF">CYR32_00130</name>
</gene>
<comment type="caution">
    <text evidence="3">The sequence shown here is derived from an EMBL/GenBank/DDBJ whole genome shotgun (WGS) entry which is preliminary data.</text>
</comment>
<dbReference type="RefSeq" id="WP_101821357.1">
    <property type="nucleotide sequence ID" value="NZ_PJZH01000001.1"/>
</dbReference>
<evidence type="ECO:0000256" key="1">
    <source>
        <dbReference type="SAM" id="Phobius"/>
    </source>
</evidence>
<feature type="transmembrane region" description="Helical" evidence="1">
    <location>
        <begin position="42"/>
        <end position="61"/>
    </location>
</feature>
<name>A0A2N5ECG2_9GAMM</name>
<accession>A0A2N5ECG2</accession>
<keyword evidence="3" id="KW-0255">Endonuclease</keyword>